<dbReference type="GO" id="GO:0046872">
    <property type="term" value="F:metal ion binding"/>
    <property type="evidence" value="ECO:0007669"/>
    <property type="project" value="UniProtKB-KW"/>
</dbReference>
<keyword evidence="15" id="KW-1185">Reference proteome</keyword>
<comment type="catalytic activity">
    <reaction evidence="1 10">
        <text>D-ribulose 5-phosphate = D-xylulose 5-phosphate</text>
        <dbReference type="Rhea" id="RHEA:13677"/>
        <dbReference type="ChEBI" id="CHEBI:57737"/>
        <dbReference type="ChEBI" id="CHEBI:58121"/>
        <dbReference type="EC" id="5.1.3.1"/>
    </reaction>
</comment>
<dbReference type="PANTHER" id="PTHR11749">
    <property type="entry name" value="RIBULOSE-5-PHOSPHATE-3-EPIMERASE"/>
    <property type="match status" value="1"/>
</dbReference>
<feature type="binding site" evidence="13">
    <location>
        <position position="174"/>
    </location>
    <ligand>
        <name>substrate</name>
    </ligand>
</feature>
<evidence type="ECO:0000256" key="13">
    <source>
        <dbReference type="PIRSR" id="PIRSR001461-3"/>
    </source>
</evidence>
<feature type="binding site" evidence="12">
    <location>
        <position position="172"/>
    </location>
    <ligand>
        <name>a divalent metal cation</name>
        <dbReference type="ChEBI" id="CHEBI:60240"/>
    </ligand>
</feature>
<dbReference type="InterPro" id="IPR026019">
    <property type="entry name" value="Ribul_P_3_epim"/>
</dbReference>
<evidence type="ECO:0000256" key="4">
    <source>
        <dbReference type="ARBA" id="ARBA00001947"/>
    </source>
</evidence>
<dbReference type="SUPFAM" id="SSF51366">
    <property type="entry name" value="Ribulose-phoshate binding barrel"/>
    <property type="match status" value="1"/>
</dbReference>
<protein>
    <recommendedName>
        <fullName evidence="7 10">Ribulose-phosphate 3-epimerase</fullName>
        <ecNumber evidence="7 10">5.1.3.1</ecNumber>
    </recommendedName>
</protein>
<comment type="cofactor">
    <cofactor evidence="4">
        <name>Zn(2+)</name>
        <dbReference type="ChEBI" id="CHEBI:29105"/>
    </cofactor>
</comment>
<evidence type="ECO:0000313" key="14">
    <source>
        <dbReference type="EMBL" id="GMH79086.1"/>
    </source>
</evidence>
<dbReference type="Gene3D" id="3.20.20.70">
    <property type="entry name" value="Aldolase class I"/>
    <property type="match status" value="1"/>
</dbReference>
<keyword evidence="9 10" id="KW-0413">Isomerase</keyword>
<feature type="binding site" evidence="12">
    <location>
        <position position="27"/>
    </location>
    <ligand>
        <name>a divalent metal cation</name>
        <dbReference type="ChEBI" id="CHEBI:60240"/>
    </ligand>
</feature>
<dbReference type="EC" id="5.1.3.1" evidence="7 10"/>
<feature type="binding site" evidence="12">
    <location>
        <position position="60"/>
    </location>
    <ligand>
        <name>a divalent metal cation</name>
        <dbReference type="ChEBI" id="CHEBI:60240"/>
    </ligand>
</feature>
<dbReference type="NCBIfam" id="NF004076">
    <property type="entry name" value="PRK05581.1-4"/>
    <property type="match status" value="1"/>
</dbReference>
<dbReference type="Proteomes" id="UP001165122">
    <property type="component" value="Unassembled WGS sequence"/>
</dbReference>
<dbReference type="HAMAP" id="MF_02227">
    <property type="entry name" value="RPE"/>
    <property type="match status" value="1"/>
</dbReference>
<keyword evidence="10" id="KW-0119">Carbohydrate metabolism</keyword>
<keyword evidence="12" id="KW-0170">Cobalt</keyword>
<dbReference type="GO" id="GO:0006098">
    <property type="term" value="P:pentose-phosphate shunt"/>
    <property type="evidence" value="ECO:0007669"/>
    <property type="project" value="InterPro"/>
</dbReference>
<proteinExistence type="inferred from homology"/>
<evidence type="ECO:0000256" key="12">
    <source>
        <dbReference type="PIRSR" id="PIRSR001461-2"/>
    </source>
</evidence>
<organism evidence="14 15">
    <name type="scientific">Triparma laevis f. longispina</name>
    <dbReference type="NCBI Taxonomy" id="1714387"/>
    <lineage>
        <taxon>Eukaryota</taxon>
        <taxon>Sar</taxon>
        <taxon>Stramenopiles</taxon>
        <taxon>Ochrophyta</taxon>
        <taxon>Bolidophyceae</taxon>
        <taxon>Parmales</taxon>
        <taxon>Triparmaceae</taxon>
        <taxon>Triparma</taxon>
    </lineage>
</organism>
<evidence type="ECO:0000256" key="1">
    <source>
        <dbReference type="ARBA" id="ARBA00001782"/>
    </source>
</evidence>
<sequence>MLASDLSNLASNAKSVIQAGADELHLDVMDGHFVPNITWGAPVIKCLRKSVGEDPYFDCHMMVSKPSEWVKDVAEAGGSRYCFHLEAALKDSGVDFNVAELCKLIRSCGMEVGVALKPGTDVSAVREFVSLVDMVLIMTVEPGFGGQKFMPNMMPKVVHLRDTYPNLNIQVDGGLSPSTIDVAAKAGANSIVAGSAVFKAADKEQVILGLRHTVERLGMGKAEGELTKRVKAKGAEVGVLMAGIMFVAGKYFV</sequence>
<comment type="caution">
    <text evidence="14">The sequence shown here is derived from an EMBL/GenBank/DDBJ whole genome shotgun (WGS) entry which is preliminary data.</text>
</comment>
<dbReference type="InterPro" id="IPR013785">
    <property type="entry name" value="Aldolase_TIM"/>
</dbReference>
<reference evidence="15" key="1">
    <citation type="journal article" date="2023" name="Commun. Biol.">
        <title>Genome analysis of Parmales, the sister group of diatoms, reveals the evolutionary specialization of diatoms from phago-mixotrophs to photoautotrophs.</title>
        <authorList>
            <person name="Ban H."/>
            <person name="Sato S."/>
            <person name="Yoshikawa S."/>
            <person name="Yamada K."/>
            <person name="Nakamura Y."/>
            <person name="Ichinomiya M."/>
            <person name="Sato N."/>
            <person name="Blanc-Mathieu R."/>
            <person name="Endo H."/>
            <person name="Kuwata A."/>
            <person name="Ogata H."/>
        </authorList>
    </citation>
    <scope>NUCLEOTIDE SEQUENCE [LARGE SCALE GENOMIC DNA]</scope>
    <source>
        <strain evidence="15">NIES 3700</strain>
    </source>
</reference>
<evidence type="ECO:0000313" key="15">
    <source>
        <dbReference type="Proteomes" id="UP001165122"/>
    </source>
</evidence>
<evidence type="ECO:0000256" key="9">
    <source>
        <dbReference type="ARBA" id="ARBA00023235"/>
    </source>
</evidence>
<dbReference type="EMBL" id="BRXW01000912">
    <property type="protein sequence ID" value="GMH79086.1"/>
    <property type="molecule type" value="Genomic_DNA"/>
</dbReference>
<name>A0A9W7AU17_9STRA</name>
<feature type="binding site" evidence="13">
    <location>
        <begin position="143"/>
        <end position="146"/>
    </location>
    <ligand>
        <name>substrate</name>
    </ligand>
</feature>
<evidence type="ECO:0000256" key="11">
    <source>
        <dbReference type="PIRSR" id="PIRSR001461-1"/>
    </source>
</evidence>
<dbReference type="InterPro" id="IPR011060">
    <property type="entry name" value="RibuloseP-bd_barrel"/>
</dbReference>
<comment type="cofactor">
    <cofactor evidence="12">
        <name>a divalent metal cation</name>
        <dbReference type="ChEBI" id="CHEBI:60240"/>
    </cofactor>
    <text evidence="12">Binds 1 divalent metal cation per subunit.</text>
</comment>
<dbReference type="AlphaFoldDB" id="A0A9W7AU17"/>
<keyword evidence="12" id="KW-0862">Zinc</keyword>
<feature type="binding site" evidence="13">
    <location>
        <position position="60"/>
    </location>
    <ligand>
        <name>substrate</name>
    </ligand>
</feature>
<dbReference type="FunFam" id="3.20.20.70:FF:000171">
    <property type="entry name" value="Ribulose-phosphate 3-epimerase"/>
    <property type="match status" value="1"/>
</dbReference>
<dbReference type="PROSITE" id="PS01085">
    <property type="entry name" value="RIBUL_P_3_EPIMER_1"/>
    <property type="match status" value="1"/>
</dbReference>
<comment type="similarity">
    <text evidence="6 10">Belongs to the ribulose-phosphate 3-epimerase family.</text>
</comment>
<dbReference type="PROSITE" id="PS01086">
    <property type="entry name" value="RIBUL_P_3_EPIMER_2"/>
    <property type="match status" value="1"/>
</dbReference>
<feature type="binding site" evidence="12">
    <location>
        <position position="25"/>
    </location>
    <ligand>
        <name>a divalent metal cation</name>
        <dbReference type="ChEBI" id="CHEBI:60240"/>
    </ligand>
</feature>
<comment type="cofactor">
    <cofactor evidence="5">
        <name>Fe(2+)</name>
        <dbReference type="ChEBI" id="CHEBI:29033"/>
    </cofactor>
</comment>
<evidence type="ECO:0000256" key="8">
    <source>
        <dbReference type="ARBA" id="ARBA00022723"/>
    </source>
</evidence>
<dbReference type="Pfam" id="PF00834">
    <property type="entry name" value="Ribul_P_3_epim"/>
    <property type="match status" value="1"/>
</dbReference>
<evidence type="ECO:0000256" key="7">
    <source>
        <dbReference type="ARBA" id="ARBA00013188"/>
    </source>
</evidence>
<dbReference type="CDD" id="cd00429">
    <property type="entry name" value="RPE"/>
    <property type="match status" value="1"/>
</dbReference>
<dbReference type="GO" id="GO:0004750">
    <property type="term" value="F:D-ribulose-phosphate 3-epimerase activity"/>
    <property type="evidence" value="ECO:0007669"/>
    <property type="project" value="UniProtKB-EC"/>
</dbReference>
<evidence type="ECO:0000256" key="5">
    <source>
        <dbReference type="ARBA" id="ARBA00001954"/>
    </source>
</evidence>
<gene>
    <name evidence="14" type="ORF">TrLO_g7748</name>
</gene>
<feature type="active site" description="Proton donor" evidence="11">
    <location>
        <position position="172"/>
    </location>
</feature>
<keyword evidence="12" id="KW-0464">Manganese</keyword>
<dbReference type="OrthoDB" id="1927044at2759"/>
<evidence type="ECO:0000256" key="3">
    <source>
        <dbReference type="ARBA" id="ARBA00001941"/>
    </source>
</evidence>
<evidence type="ECO:0000256" key="10">
    <source>
        <dbReference type="PIRNR" id="PIRNR001461"/>
    </source>
</evidence>
<accession>A0A9W7AU17</accession>
<feature type="binding site" evidence="13">
    <location>
        <begin position="194"/>
        <end position="195"/>
    </location>
    <ligand>
        <name>substrate</name>
    </ligand>
</feature>
<dbReference type="GO" id="GO:0005975">
    <property type="term" value="P:carbohydrate metabolic process"/>
    <property type="evidence" value="ECO:0007669"/>
    <property type="project" value="InterPro"/>
</dbReference>
<keyword evidence="8 12" id="KW-0479">Metal-binding</keyword>
<comment type="cofactor">
    <cofactor evidence="3">
        <name>Co(2+)</name>
        <dbReference type="ChEBI" id="CHEBI:48828"/>
    </cofactor>
</comment>
<dbReference type="InterPro" id="IPR000056">
    <property type="entry name" value="Ribul_P_3_epim-like"/>
</dbReference>
<evidence type="ECO:0000256" key="6">
    <source>
        <dbReference type="ARBA" id="ARBA00009541"/>
    </source>
</evidence>
<dbReference type="PIRSF" id="PIRSF001461">
    <property type="entry name" value="RPE"/>
    <property type="match status" value="1"/>
</dbReference>
<feature type="active site" description="Proton acceptor" evidence="11">
    <location>
        <position position="27"/>
    </location>
</feature>
<comment type="cofactor">
    <cofactor evidence="2">
        <name>Mn(2+)</name>
        <dbReference type="ChEBI" id="CHEBI:29035"/>
    </cofactor>
</comment>
<evidence type="ECO:0000256" key="2">
    <source>
        <dbReference type="ARBA" id="ARBA00001936"/>
    </source>
</evidence>